<accession>A0A1I4FAN6</accession>
<dbReference type="Proteomes" id="UP000323300">
    <property type="component" value="Unassembled WGS sequence"/>
</dbReference>
<dbReference type="AlphaFoldDB" id="A0A1I4FAN6"/>
<proteinExistence type="predicted"/>
<evidence type="ECO:0000313" key="1">
    <source>
        <dbReference type="EMBL" id="SFL15062.1"/>
    </source>
</evidence>
<dbReference type="EMBL" id="FOSL01000041">
    <property type="protein sequence ID" value="SFL15062.1"/>
    <property type="molecule type" value="Genomic_DNA"/>
</dbReference>
<evidence type="ECO:0000313" key="2">
    <source>
        <dbReference type="Proteomes" id="UP000323300"/>
    </source>
</evidence>
<sequence length="85" mass="9565">MWYVSNLTGTYRDNAMVHDLQQVSVEIDEVAGYVQCCDLAIASAQELASSSKSLQHHAAFARPRVLCYQFRPADKGLYAERKRAN</sequence>
<gene>
    <name evidence="1" type="ORF">SAMN04488498_1415</name>
</gene>
<protein>
    <submittedName>
        <fullName evidence="1">Uncharacterized protein</fullName>
    </submittedName>
</protein>
<name>A0A1I4FAN6_9HYPH</name>
<reference evidence="1 2" key="1">
    <citation type="submission" date="2016-10" db="EMBL/GenBank/DDBJ databases">
        <authorList>
            <person name="Varghese N."/>
            <person name="Submissions S."/>
        </authorList>
    </citation>
    <scope>NUCLEOTIDE SEQUENCE [LARGE SCALE GENOMIC DNA]</scope>
    <source>
        <strain evidence="1 2">DSM 21822</strain>
    </source>
</reference>
<keyword evidence="2" id="KW-1185">Reference proteome</keyword>
<organism evidence="1 2">
    <name type="scientific">Neomesorhizobium albiziae</name>
    <dbReference type="NCBI Taxonomy" id="335020"/>
    <lineage>
        <taxon>Bacteria</taxon>
        <taxon>Pseudomonadati</taxon>
        <taxon>Pseudomonadota</taxon>
        <taxon>Alphaproteobacteria</taxon>
        <taxon>Hyphomicrobiales</taxon>
        <taxon>Phyllobacteriaceae</taxon>
        <taxon>Neomesorhizobium</taxon>
    </lineage>
</organism>